<evidence type="ECO:0000256" key="12">
    <source>
        <dbReference type="ARBA" id="ARBA00023016"/>
    </source>
</evidence>
<feature type="binding site" evidence="15">
    <location>
        <position position="129"/>
    </location>
    <ligand>
        <name>substrate</name>
    </ligand>
</feature>
<dbReference type="Gene3D" id="2.40.10.120">
    <property type="match status" value="1"/>
</dbReference>
<evidence type="ECO:0000313" key="17">
    <source>
        <dbReference type="EMBL" id="SLN72432.1"/>
    </source>
</evidence>
<dbReference type="SUPFAM" id="SSF50156">
    <property type="entry name" value="PDZ domain-like"/>
    <property type="match status" value="2"/>
</dbReference>
<dbReference type="EC" id="3.4.21.107" evidence="4"/>
<dbReference type="GO" id="GO:0004252">
    <property type="term" value="F:serine-type endopeptidase activity"/>
    <property type="evidence" value="ECO:0007669"/>
    <property type="project" value="InterPro"/>
</dbReference>
<feature type="binding site" evidence="15">
    <location>
        <position position="159"/>
    </location>
    <ligand>
        <name>substrate</name>
    </ligand>
</feature>
<dbReference type="InterPro" id="IPR001940">
    <property type="entry name" value="Peptidase_S1C"/>
</dbReference>
<feature type="active site" description="Charge relay system" evidence="14">
    <location>
        <position position="233"/>
    </location>
</feature>
<dbReference type="InParanoid" id="A0A1Y5TZT0"/>
<evidence type="ECO:0000256" key="11">
    <source>
        <dbReference type="ARBA" id="ARBA00022825"/>
    </source>
</evidence>
<evidence type="ECO:0000256" key="14">
    <source>
        <dbReference type="PIRSR" id="PIRSR611782-1"/>
    </source>
</evidence>
<evidence type="ECO:0000256" key="2">
    <source>
        <dbReference type="ARBA" id="ARBA00004418"/>
    </source>
</evidence>
<keyword evidence="10 17" id="KW-0378">Hydrolase</keyword>
<dbReference type="InterPro" id="IPR036034">
    <property type="entry name" value="PDZ_sf"/>
</dbReference>
<organism evidence="17 18">
    <name type="scientific">Oceanibacterium hippocampi</name>
    <dbReference type="NCBI Taxonomy" id="745714"/>
    <lineage>
        <taxon>Bacteria</taxon>
        <taxon>Pseudomonadati</taxon>
        <taxon>Pseudomonadota</taxon>
        <taxon>Alphaproteobacteria</taxon>
        <taxon>Sneathiellales</taxon>
        <taxon>Sneathiellaceae</taxon>
        <taxon>Oceanibacterium</taxon>
    </lineage>
</organism>
<keyword evidence="11" id="KW-0720">Serine protease</keyword>
<evidence type="ECO:0000259" key="16">
    <source>
        <dbReference type="PROSITE" id="PS50106"/>
    </source>
</evidence>
<dbReference type="RefSeq" id="WP_217808111.1">
    <property type="nucleotide sequence ID" value="NZ_FWFR01000003.1"/>
</dbReference>
<evidence type="ECO:0000256" key="3">
    <source>
        <dbReference type="ARBA" id="ARBA00010541"/>
    </source>
</evidence>
<dbReference type="NCBIfam" id="TIGR02037">
    <property type="entry name" value="degP_htrA_DO"/>
    <property type="match status" value="1"/>
</dbReference>
<dbReference type="AlphaFoldDB" id="A0A1Y5TZT0"/>
<keyword evidence="9" id="KW-0574">Periplasm</keyword>
<accession>A0A1Y5TZT0</accession>
<dbReference type="InterPro" id="IPR001478">
    <property type="entry name" value="PDZ"/>
</dbReference>
<comment type="catalytic activity">
    <reaction evidence="1">
        <text>Acts on substrates that are at least partially unfolded. The cleavage site P1 residue is normally between a pair of hydrophobic residues, such as Val-|-Val.</text>
        <dbReference type="EC" id="3.4.21.107"/>
    </reaction>
</comment>
<keyword evidence="18" id="KW-1185">Reference proteome</keyword>
<sequence>MRQTLLKPASTQTRARHIGRDGVIHLLGAVALVAALLFSMGAQARSAPDSFADLAEKLLPAVVNISTTQQIAGQTQGEAPRLPPGTPFEDLFRDFFDRQQRNGNRPHKVTSLGSGFIIDKSGVVITNNHVIEEADEITVFMGNGDKYPAVLVGRDPKTDIAVLRIEPGTDLPTVSFGDSDASRVGDWVMAIGNPFGLGGTVTAGIISAQGRDIRQGPYDNFIQTDASINRGNSGGPLFNMDGEVIGINTAIFSQTGGSVGIGFAVPSSIARTVIDQILTFGRTKRGWLGVRIQRMTEELADGFGLGHAEGALVSGVTDGGPAADADIRAGDVILSFDGKPVREMRELPLLVAETPVGKVVDVEIWRQGKKLTVGVKLGELEEAEQSAALSPGGPAADNGERKIDKLGFRIAPLDDEMRQRFNVAEDANGVVIVDVDPNSEAAEKGVRPGDIIVEVQQEPVSTTKGVTDRLSEIEKEKRKNVLLLLQNGGELRFIAIGIGEG</sequence>
<dbReference type="SUPFAM" id="SSF50494">
    <property type="entry name" value="Trypsin-like serine proteases"/>
    <property type="match status" value="1"/>
</dbReference>
<dbReference type="FunFam" id="2.40.10.120:FF:000007">
    <property type="entry name" value="Periplasmic serine endoprotease DegP-like"/>
    <property type="match status" value="1"/>
</dbReference>
<evidence type="ECO:0000256" key="1">
    <source>
        <dbReference type="ARBA" id="ARBA00001772"/>
    </source>
</evidence>
<feature type="active site" description="Charge relay system" evidence="14">
    <location>
        <position position="129"/>
    </location>
</feature>
<dbReference type="Proteomes" id="UP000193200">
    <property type="component" value="Unassembled WGS sequence"/>
</dbReference>
<dbReference type="GO" id="GO:0042597">
    <property type="term" value="C:periplasmic space"/>
    <property type="evidence" value="ECO:0007669"/>
    <property type="project" value="UniProtKB-SubCell"/>
</dbReference>
<feature type="domain" description="PDZ" evidence="16">
    <location>
        <begin position="277"/>
        <end position="368"/>
    </location>
</feature>
<gene>
    <name evidence="17" type="primary">degP1_2</name>
    <name evidence="17" type="ORF">OCH7691_03475</name>
</gene>
<dbReference type="InterPro" id="IPR011782">
    <property type="entry name" value="Pept_S1C_Do"/>
</dbReference>
<comment type="similarity">
    <text evidence="3">Belongs to the peptidase S1C family.</text>
</comment>
<keyword evidence="8" id="KW-0677">Repeat</keyword>
<evidence type="ECO:0000256" key="5">
    <source>
        <dbReference type="ARBA" id="ARBA00013958"/>
    </source>
</evidence>
<dbReference type="Pfam" id="PF13180">
    <property type="entry name" value="PDZ_2"/>
    <property type="match status" value="2"/>
</dbReference>
<evidence type="ECO:0000256" key="4">
    <source>
        <dbReference type="ARBA" id="ARBA00013035"/>
    </source>
</evidence>
<comment type="subcellular location">
    <subcellularLocation>
        <location evidence="2">Periplasm</location>
    </subcellularLocation>
</comment>
<feature type="active site" description="Charge relay system" evidence="14">
    <location>
        <position position="159"/>
    </location>
</feature>
<proteinExistence type="inferred from homology"/>
<dbReference type="FunCoup" id="A0A1Y5TZT0">
    <property type="interactions" value="558"/>
</dbReference>
<protein>
    <recommendedName>
        <fullName evidence="5">Probable periplasmic serine endoprotease DegP-like</fullName>
        <ecNumber evidence="4">3.4.21.107</ecNumber>
    </recommendedName>
    <alternativeName>
        <fullName evidence="13">Protease Do</fullName>
    </alternativeName>
</protein>
<dbReference type="Gene3D" id="2.30.42.10">
    <property type="match status" value="2"/>
</dbReference>
<evidence type="ECO:0000256" key="15">
    <source>
        <dbReference type="PIRSR" id="PIRSR611782-2"/>
    </source>
</evidence>
<dbReference type="InterPro" id="IPR009003">
    <property type="entry name" value="Peptidase_S1_PA"/>
</dbReference>
<keyword evidence="6 17" id="KW-0645">Protease</keyword>
<dbReference type="PANTHER" id="PTHR22939:SF130">
    <property type="entry name" value="PERIPLASMIC SERINE ENDOPROTEASE DEGP-LIKE-RELATED"/>
    <property type="match status" value="1"/>
</dbReference>
<evidence type="ECO:0000256" key="13">
    <source>
        <dbReference type="ARBA" id="ARBA00032850"/>
    </source>
</evidence>
<dbReference type="EMBL" id="FWFR01000003">
    <property type="protein sequence ID" value="SLN72432.1"/>
    <property type="molecule type" value="Genomic_DNA"/>
</dbReference>
<evidence type="ECO:0000256" key="10">
    <source>
        <dbReference type="ARBA" id="ARBA00022801"/>
    </source>
</evidence>
<dbReference type="SMART" id="SM00228">
    <property type="entry name" value="PDZ"/>
    <property type="match status" value="2"/>
</dbReference>
<dbReference type="PROSITE" id="PS50106">
    <property type="entry name" value="PDZ"/>
    <property type="match status" value="2"/>
</dbReference>
<name>A0A1Y5TZT0_9PROT</name>
<evidence type="ECO:0000256" key="8">
    <source>
        <dbReference type="ARBA" id="ARBA00022737"/>
    </source>
</evidence>
<dbReference type="CDD" id="cd10839">
    <property type="entry name" value="cpPDZ1_DegP-like"/>
    <property type="match status" value="1"/>
</dbReference>
<keyword evidence="12" id="KW-0346">Stress response</keyword>
<dbReference type="PRINTS" id="PR00834">
    <property type="entry name" value="PROTEASES2C"/>
</dbReference>
<keyword evidence="7" id="KW-0732">Signal</keyword>
<dbReference type="GO" id="GO:0006508">
    <property type="term" value="P:proteolysis"/>
    <property type="evidence" value="ECO:0007669"/>
    <property type="project" value="UniProtKB-KW"/>
</dbReference>
<dbReference type="PANTHER" id="PTHR22939">
    <property type="entry name" value="SERINE PROTEASE FAMILY S1C HTRA-RELATED"/>
    <property type="match status" value="1"/>
</dbReference>
<evidence type="ECO:0000256" key="6">
    <source>
        <dbReference type="ARBA" id="ARBA00022670"/>
    </source>
</evidence>
<feature type="domain" description="PDZ" evidence="16">
    <location>
        <begin position="397"/>
        <end position="489"/>
    </location>
</feature>
<reference evidence="17 18" key="1">
    <citation type="submission" date="2017-03" db="EMBL/GenBank/DDBJ databases">
        <authorList>
            <person name="Afonso C.L."/>
            <person name="Miller P.J."/>
            <person name="Scott M.A."/>
            <person name="Spackman E."/>
            <person name="Goraichik I."/>
            <person name="Dimitrov K.M."/>
            <person name="Suarez D.L."/>
            <person name="Swayne D.E."/>
        </authorList>
    </citation>
    <scope>NUCLEOTIDE SEQUENCE [LARGE SCALE GENOMIC DNA]</scope>
    <source>
        <strain evidence="17 18">CECT 7691</strain>
    </source>
</reference>
<evidence type="ECO:0000256" key="7">
    <source>
        <dbReference type="ARBA" id="ARBA00022729"/>
    </source>
</evidence>
<evidence type="ECO:0000313" key="18">
    <source>
        <dbReference type="Proteomes" id="UP000193200"/>
    </source>
</evidence>
<evidence type="ECO:0000256" key="9">
    <source>
        <dbReference type="ARBA" id="ARBA00022764"/>
    </source>
</evidence>
<dbReference type="Pfam" id="PF13365">
    <property type="entry name" value="Trypsin_2"/>
    <property type="match status" value="1"/>
</dbReference>
<feature type="binding site" evidence="15">
    <location>
        <begin position="231"/>
        <end position="233"/>
    </location>
    <ligand>
        <name>substrate</name>
    </ligand>
</feature>